<sequence>MKFTTLVFLIVITCLCMTFSQGSYEDCCLKYVKGVRASMKKMVRSYRTQQLDGGCNIPAIVFSMKRGRMFCADPKKIWVRDLMKHVDRQNRKGIKG</sequence>
<dbReference type="Pfam" id="PF00048">
    <property type="entry name" value="IL8"/>
    <property type="match status" value="1"/>
</dbReference>
<evidence type="ECO:0000313" key="10">
    <source>
        <dbReference type="EMBL" id="KAL2097102.1"/>
    </source>
</evidence>
<feature type="domain" description="Chemokine interleukin-8-like" evidence="9">
    <location>
        <begin position="24"/>
        <end position="86"/>
    </location>
</feature>
<dbReference type="AlphaFoldDB" id="A0ABD1KD37"/>
<evidence type="ECO:0000256" key="6">
    <source>
        <dbReference type="ARBA" id="ARBA00023157"/>
    </source>
</evidence>
<dbReference type="PANTHER" id="PTHR12015:SF186">
    <property type="entry name" value="C-C MOTIF CHEMOKINE 21-LIKE-RELATED"/>
    <property type="match status" value="1"/>
</dbReference>
<evidence type="ECO:0000256" key="1">
    <source>
        <dbReference type="ARBA" id="ARBA00004613"/>
    </source>
</evidence>
<dbReference type="GO" id="GO:0005125">
    <property type="term" value="F:cytokine activity"/>
    <property type="evidence" value="ECO:0007669"/>
    <property type="project" value="UniProtKB-KW"/>
</dbReference>
<keyword evidence="3" id="KW-0202">Cytokine</keyword>
<dbReference type="GO" id="GO:0006935">
    <property type="term" value="P:chemotaxis"/>
    <property type="evidence" value="ECO:0007669"/>
    <property type="project" value="UniProtKB-KW"/>
</dbReference>
<comment type="caution">
    <text evidence="10">The sequence shown here is derived from an EMBL/GenBank/DDBJ whole genome shotgun (WGS) entry which is preliminary data.</text>
</comment>
<name>A0ABD1KD37_9TELE</name>
<keyword evidence="11" id="KW-1185">Reference proteome</keyword>
<evidence type="ECO:0000259" key="9">
    <source>
        <dbReference type="SMART" id="SM00199"/>
    </source>
</evidence>
<reference evidence="10 11" key="1">
    <citation type="submission" date="2024-09" db="EMBL/GenBank/DDBJ databases">
        <title>A chromosome-level genome assembly of Gray's grenadier anchovy, Coilia grayii.</title>
        <authorList>
            <person name="Fu Z."/>
        </authorList>
    </citation>
    <scope>NUCLEOTIDE SEQUENCE [LARGE SCALE GENOMIC DNA]</scope>
    <source>
        <strain evidence="10">G4</strain>
        <tissue evidence="10">Muscle</tissue>
    </source>
</reference>
<evidence type="ECO:0000256" key="8">
    <source>
        <dbReference type="SAM" id="SignalP"/>
    </source>
</evidence>
<keyword evidence="4" id="KW-0964">Secreted</keyword>
<feature type="chain" id="PRO_5044811823" description="Chemokine interleukin-8-like domain-containing protein" evidence="8">
    <location>
        <begin position="23"/>
        <end position="96"/>
    </location>
</feature>
<dbReference type="InterPro" id="IPR039809">
    <property type="entry name" value="Chemokine_b/g/d"/>
</dbReference>
<proteinExistence type="predicted"/>
<dbReference type="GO" id="GO:0042379">
    <property type="term" value="F:chemokine receptor binding"/>
    <property type="evidence" value="ECO:0007669"/>
    <property type="project" value="UniProtKB-ARBA"/>
</dbReference>
<evidence type="ECO:0000256" key="2">
    <source>
        <dbReference type="ARBA" id="ARBA00022500"/>
    </source>
</evidence>
<evidence type="ECO:0000256" key="7">
    <source>
        <dbReference type="ARBA" id="ARBA00023198"/>
    </source>
</evidence>
<dbReference type="PANTHER" id="PTHR12015">
    <property type="entry name" value="SMALL INDUCIBLE CYTOKINE A"/>
    <property type="match status" value="1"/>
</dbReference>
<dbReference type="GO" id="GO:0006954">
    <property type="term" value="P:inflammatory response"/>
    <property type="evidence" value="ECO:0007669"/>
    <property type="project" value="UniProtKB-KW"/>
</dbReference>
<dbReference type="GO" id="GO:0005615">
    <property type="term" value="C:extracellular space"/>
    <property type="evidence" value="ECO:0007669"/>
    <property type="project" value="UniProtKB-KW"/>
</dbReference>
<dbReference type="InterPro" id="IPR036048">
    <property type="entry name" value="Interleukin_8-like_sf"/>
</dbReference>
<evidence type="ECO:0000256" key="5">
    <source>
        <dbReference type="ARBA" id="ARBA00022729"/>
    </source>
</evidence>
<dbReference type="EMBL" id="JBHFQA010000006">
    <property type="protein sequence ID" value="KAL2097102.1"/>
    <property type="molecule type" value="Genomic_DNA"/>
</dbReference>
<accession>A0ABD1KD37</accession>
<dbReference type="SMART" id="SM00199">
    <property type="entry name" value="SCY"/>
    <property type="match status" value="1"/>
</dbReference>
<organism evidence="10 11">
    <name type="scientific">Coilia grayii</name>
    <name type="common">Gray's grenadier anchovy</name>
    <dbReference type="NCBI Taxonomy" id="363190"/>
    <lineage>
        <taxon>Eukaryota</taxon>
        <taxon>Metazoa</taxon>
        <taxon>Chordata</taxon>
        <taxon>Craniata</taxon>
        <taxon>Vertebrata</taxon>
        <taxon>Euteleostomi</taxon>
        <taxon>Actinopterygii</taxon>
        <taxon>Neopterygii</taxon>
        <taxon>Teleostei</taxon>
        <taxon>Clupei</taxon>
        <taxon>Clupeiformes</taxon>
        <taxon>Clupeoidei</taxon>
        <taxon>Engraulidae</taxon>
        <taxon>Coilinae</taxon>
        <taxon>Coilia</taxon>
    </lineage>
</organism>
<dbReference type="FunFam" id="2.40.50.40:FF:000012">
    <property type="entry name" value="C-C motif chemokine"/>
    <property type="match status" value="1"/>
</dbReference>
<keyword evidence="2" id="KW-0145">Chemotaxis</keyword>
<keyword evidence="7" id="KW-0395">Inflammatory response</keyword>
<dbReference type="InterPro" id="IPR001811">
    <property type="entry name" value="Chemokine_IL8-like_dom"/>
</dbReference>
<dbReference type="SUPFAM" id="SSF54117">
    <property type="entry name" value="Interleukin 8-like chemokines"/>
    <property type="match status" value="1"/>
</dbReference>
<comment type="subcellular location">
    <subcellularLocation>
        <location evidence="1">Secreted</location>
    </subcellularLocation>
</comment>
<evidence type="ECO:0000313" key="11">
    <source>
        <dbReference type="Proteomes" id="UP001591681"/>
    </source>
</evidence>
<feature type="signal peptide" evidence="8">
    <location>
        <begin position="1"/>
        <end position="22"/>
    </location>
</feature>
<evidence type="ECO:0000256" key="3">
    <source>
        <dbReference type="ARBA" id="ARBA00022514"/>
    </source>
</evidence>
<dbReference type="Gene3D" id="2.40.50.40">
    <property type="match status" value="1"/>
</dbReference>
<dbReference type="Proteomes" id="UP001591681">
    <property type="component" value="Unassembled WGS sequence"/>
</dbReference>
<evidence type="ECO:0000256" key="4">
    <source>
        <dbReference type="ARBA" id="ARBA00022525"/>
    </source>
</evidence>
<keyword evidence="5 8" id="KW-0732">Signal</keyword>
<gene>
    <name evidence="10" type="ORF">ACEWY4_006309</name>
</gene>
<keyword evidence="6" id="KW-1015">Disulfide bond</keyword>
<protein>
    <recommendedName>
        <fullName evidence="9">Chemokine interleukin-8-like domain-containing protein</fullName>
    </recommendedName>
</protein>